<sequence>MKDFLIDFDGKQIKAIIVNEKNYFGNSPVSHEFSYSYQFIVNNKKFRSNSRDSDLNIGDSICVEYSKTYPNFNRVLTDN</sequence>
<proteinExistence type="predicted"/>
<evidence type="ECO:0000313" key="2">
    <source>
        <dbReference type="Proteomes" id="UP000245535"/>
    </source>
</evidence>
<dbReference type="AlphaFoldDB" id="A0A315YU11"/>
<organism evidence="1 2">
    <name type="scientific">Sediminitomix flava</name>
    <dbReference type="NCBI Taxonomy" id="379075"/>
    <lineage>
        <taxon>Bacteria</taxon>
        <taxon>Pseudomonadati</taxon>
        <taxon>Bacteroidota</taxon>
        <taxon>Cytophagia</taxon>
        <taxon>Cytophagales</taxon>
        <taxon>Flammeovirgaceae</taxon>
        <taxon>Sediminitomix</taxon>
    </lineage>
</organism>
<reference evidence="1 2" key="1">
    <citation type="submission" date="2018-03" db="EMBL/GenBank/DDBJ databases">
        <title>Genomic Encyclopedia of Archaeal and Bacterial Type Strains, Phase II (KMG-II): from individual species to whole genera.</title>
        <authorList>
            <person name="Goeker M."/>
        </authorList>
    </citation>
    <scope>NUCLEOTIDE SEQUENCE [LARGE SCALE GENOMIC DNA]</scope>
    <source>
        <strain evidence="1 2">DSM 28229</strain>
    </source>
</reference>
<name>A0A315YU11_SEDFL</name>
<evidence type="ECO:0000313" key="1">
    <source>
        <dbReference type="EMBL" id="PWJ31713.1"/>
    </source>
</evidence>
<gene>
    <name evidence="1" type="ORF">BC781_1231</name>
</gene>
<comment type="caution">
    <text evidence="1">The sequence shown here is derived from an EMBL/GenBank/DDBJ whole genome shotgun (WGS) entry which is preliminary data.</text>
</comment>
<keyword evidence="2" id="KW-1185">Reference proteome</keyword>
<dbReference type="Proteomes" id="UP000245535">
    <property type="component" value="Unassembled WGS sequence"/>
</dbReference>
<dbReference type="EMBL" id="QGDO01000023">
    <property type="protein sequence ID" value="PWJ31713.1"/>
    <property type="molecule type" value="Genomic_DNA"/>
</dbReference>
<accession>A0A315YU11</accession>
<protein>
    <submittedName>
        <fullName evidence="1">Uncharacterized protein</fullName>
    </submittedName>
</protein>